<sequence length="152" mass="16045">MGGLSLHALVVLAIVWASALIYYDLRFHRLPNLLTVPAALVSVVWALFMQNTGQILWSAVTWPALYIAQLVVSFFCNGRDGCNRGVGGGDIKLAVPLGVAAAAVGSVFAVLLASMTAAILSLCTATLLRRSYVAHGPSMILATVMVSIVFVE</sequence>
<evidence type="ECO:0000256" key="1">
    <source>
        <dbReference type="ARBA" id="ARBA00005801"/>
    </source>
</evidence>
<dbReference type="GO" id="GO:0005886">
    <property type="term" value="C:plasma membrane"/>
    <property type="evidence" value="ECO:0007669"/>
    <property type="project" value="TreeGrafter"/>
</dbReference>
<feature type="domain" description="Prepilin type IV endopeptidase peptidase" evidence="3">
    <location>
        <begin position="12"/>
        <end position="122"/>
    </location>
</feature>
<evidence type="ECO:0000256" key="2">
    <source>
        <dbReference type="SAM" id="Phobius"/>
    </source>
</evidence>
<dbReference type="RefSeq" id="WP_126856125.1">
    <property type="nucleotide sequence ID" value="NZ_CP100362.1"/>
</dbReference>
<name>A0AAP4BPW4_9CORY</name>
<proteinExistence type="inferred from homology"/>
<keyword evidence="2" id="KW-0472">Membrane</keyword>
<dbReference type="Proteomes" id="UP001224412">
    <property type="component" value="Unassembled WGS sequence"/>
</dbReference>
<evidence type="ECO:0000259" key="3">
    <source>
        <dbReference type="Pfam" id="PF01478"/>
    </source>
</evidence>
<feature type="transmembrane region" description="Helical" evidence="2">
    <location>
        <begin position="132"/>
        <end position="151"/>
    </location>
</feature>
<dbReference type="EMBL" id="JASNVH010000009">
    <property type="protein sequence ID" value="MDK4307188.1"/>
    <property type="molecule type" value="Genomic_DNA"/>
</dbReference>
<gene>
    <name evidence="4" type="ORF">QPX42_06505</name>
</gene>
<feature type="transmembrane region" description="Helical" evidence="2">
    <location>
        <begin position="30"/>
        <end position="49"/>
    </location>
</feature>
<dbReference type="EC" id="3.4.23.-" evidence="4"/>
<dbReference type="PANTHER" id="PTHR30487">
    <property type="entry name" value="TYPE 4 PREPILIN-LIKE PROTEINS LEADER PEPTIDE-PROCESSING ENZYME"/>
    <property type="match status" value="1"/>
</dbReference>
<feature type="transmembrane region" description="Helical" evidence="2">
    <location>
        <begin position="6"/>
        <end position="23"/>
    </location>
</feature>
<dbReference type="AlphaFoldDB" id="A0AAP4BPW4"/>
<dbReference type="InterPro" id="IPR050882">
    <property type="entry name" value="Prepilin_peptidase/N-MTase"/>
</dbReference>
<keyword evidence="2" id="KW-0812">Transmembrane</keyword>
<comment type="caution">
    <text evidence="4">The sequence shown here is derived from an EMBL/GenBank/DDBJ whole genome shotgun (WGS) entry which is preliminary data.</text>
</comment>
<feature type="transmembrane region" description="Helical" evidence="2">
    <location>
        <begin position="97"/>
        <end position="120"/>
    </location>
</feature>
<protein>
    <submittedName>
        <fullName evidence="4">A24 family peptidase</fullName>
        <ecNumber evidence="4">3.4.23.-</ecNumber>
    </submittedName>
</protein>
<organism evidence="4 5">
    <name type="scientific">Corynebacterium pseudodiphtheriticum</name>
    <dbReference type="NCBI Taxonomy" id="37637"/>
    <lineage>
        <taxon>Bacteria</taxon>
        <taxon>Bacillati</taxon>
        <taxon>Actinomycetota</taxon>
        <taxon>Actinomycetes</taxon>
        <taxon>Mycobacteriales</taxon>
        <taxon>Corynebacteriaceae</taxon>
        <taxon>Corynebacterium</taxon>
    </lineage>
</organism>
<dbReference type="GO" id="GO:0006465">
    <property type="term" value="P:signal peptide processing"/>
    <property type="evidence" value="ECO:0007669"/>
    <property type="project" value="TreeGrafter"/>
</dbReference>
<dbReference type="Gene3D" id="1.20.120.1220">
    <property type="match status" value="1"/>
</dbReference>
<dbReference type="Pfam" id="PF01478">
    <property type="entry name" value="Peptidase_A24"/>
    <property type="match status" value="1"/>
</dbReference>
<keyword evidence="2" id="KW-1133">Transmembrane helix</keyword>
<feature type="transmembrane region" description="Helical" evidence="2">
    <location>
        <begin position="55"/>
        <end position="76"/>
    </location>
</feature>
<keyword evidence="4" id="KW-0378">Hydrolase</keyword>
<dbReference type="GO" id="GO:0004190">
    <property type="term" value="F:aspartic-type endopeptidase activity"/>
    <property type="evidence" value="ECO:0007669"/>
    <property type="project" value="InterPro"/>
</dbReference>
<dbReference type="PANTHER" id="PTHR30487:SF0">
    <property type="entry name" value="PREPILIN LEADER PEPTIDASE_N-METHYLTRANSFERASE-RELATED"/>
    <property type="match status" value="1"/>
</dbReference>
<evidence type="ECO:0000313" key="5">
    <source>
        <dbReference type="Proteomes" id="UP001224412"/>
    </source>
</evidence>
<evidence type="ECO:0000313" key="4">
    <source>
        <dbReference type="EMBL" id="MDK4307188.1"/>
    </source>
</evidence>
<reference evidence="4" key="1">
    <citation type="submission" date="2023-05" db="EMBL/GenBank/DDBJ databases">
        <title>Metabolic capabilities are highly conserved among human nasal-associated Corynebacterium species in pangenomic analyses.</title>
        <authorList>
            <person name="Tran T.H."/>
            <person name="Roberts A.Q."/>
            <person name="Escapa I.F."/>
            <person name="Gao W."/>
            <person name="Conlan S."/>
            <person name="Kong H."/>
            <person name="Segre J.A."/>
            <person name="Kelly M.S."/>
            <person name="Lemon K.P."/>
        </authorList>
    </citation>
    <scope>NUCLEOTIDE SEQUENCE</scope>
    <source>
        <strain evidence="4">KPL2773</strain>
    </source>
</reference>
<dbReference type="InterPro" id="IPR000045">
    <property type="entry name" value="Prepilin_IV_endopep_pep"/>
</dbReference>
<accession>A0AAP4BPW4</accession>
<comment type="similarity">
    <text evidence="1">Belongs to the peptidase A24 family.</text>
</comment>